<gene>
    <name evidence="1" type="ORF">G7Y89_g3335</name>
</gene>
<name>A0A8H4W5P3_9HELO</name>
<dbReference type="Proteomes" id="UP000566819">
    <property type="component" value="Unassembled WGS sequence"/>
</dbReference>
<protein>
    <submittedName>
        <fullName evidence="1">Uncharacterized protein</fullName>
    </submittedName>
</protein>
<dbReference type="AlphaFoldDB" id="A0A8H4W5P3"/>
<reference evidence="1 2" key="1">
    <citation type="submission" date="2020-03" db="EMBL/GenBank/DDBJ databases">
        <title>Draft Genome Sequence of Cudoniella acicularis.</title>
        <authorList>
            <person name="Buettner E."/>
            <person name="Kellner H."/>
        </authorList>
    </citation>
    <scope>NUCLEOTIDE SEQUENCE [LARGE SCALE GENOMIC DNA]</scope>
    <source>
        <strain evidence="1 2">DSM 108380</strain>
    </source>
</reference>
<comment type="caution">
    <text evidence="1">The sequence shown here is derived from an EMBL/GenBank/DDBJ whole genome shotgun (WGS) entry which is preliminary data.</text>
</comment>
<evidence type="ECO:0000313" key="2">
    <source>
        <dbReference type="Proteomes" id="UP000566819"/>
    </source>
</evidence>
<accession>A0A8H4W5P3</accession>
<organism evidence="1 2">
    <name type="scientific">Cudoniella acicularis</name>
    <dbReference type="NCBI Taxonomy" id="354080"/>
    <lineage>
        <taxon>Eukaryota</taxon>
        <taxon>Fungi</taxon>
        <taxon>Dikarya</taxon>
        <taxon>Ascomycota</taxon>
        <taxon>Pezizomycotina</taxon>
        <taxon>Leotiomycetes</taxon>
        <taxon>Helotiales</taxon>
        <taxon>Tricladiaceae</taxon>
        <taxon>Cudoniella</taxon>
    </lineage>
</organism>
<dbReference type="EMBL" id="JAAMPI010000160">
    <property type="protein sequence ID" value="KAF4634767.1"/>
    <property type="molecule type" value="Genomic_DNA"/>
</dbReference>
<dbReference type="OrthoDB" id="206452at2759"/>
<evidence type="ECO:0000313" key="1">
    <source>
        <dbReference type="EMBL" id="KAF4634767.1"/>
    </source>
</evidence>
<proteinExistence type="predicted"/>
<keyword evidence="2" id="KW-1185">Reference proteome</keyword>
<sequence length="90" mass="10669">MKYNIVVERNYQKFASYTGLKQRLLETYIKELVEASLFDRTRPIEILREGVIYRLKHRAVYEIVGLGVTGISFRVMVDKRSKVEEELEKD</sequence>